<dbReference type="EMBL" id="JAYKLX010000005">
    <property type="protein sequence ID" value="MEB3346216.1"/>
    <property type="molecule type" value="Genomic_DNA"/>
</dbReference>
<evidence type="ECO:0000313" key="1">
    <source>
        <dbReference type="EMBL" id="MEB3346216.1"/>
    </source>
</evidence>
<keyword evidence="2" id="KW-1185">Reference proteome</keyword>
<dbReference type="Proteomes" id="UP001327027">
    <property type="component" value="Unassembled WGS sequence"/>
</dbReference>
<dbReference type="RefSeq" id="WP_324180241.1">
    <property type="nucleotide sequence ID" value="NZ_BAABAW010000024.1"/>
</dbReference>
<dbReference type="CDD" id="cd06587">
    <property type="entry name" value="VOC"/>
    <property type="match status" value="1"/>
</dbReference>
<evidence type="ECO:0000313" key="2">
    <source>
        <dbReference type="Proteomes" id="UP001327027"/>
    </source>
</evidence>
<reference evidence="1 2" key="1">
    <citation type="journal article" date="2013" name="Int. J. Syst. Evol. Microbiol.">
        <title>Aquimarina gracilis sp. nov., isolated from the gut microflora of a mussel, Mytilus coruscus, and emended description of Aquimarina spongiae.</title>
        <authorList>
            <person name="Park S.C."/>
            <person name="Choe H.N."/>
            <person name="Baik K.S."/>
            <person name="Seong C.N."/>
        </authorList>
    </citation>
    <scope>NUCLEOTIDE SEQUENCE [LARGE SCALE GENOMIC DNA]</scope>
    <source>
        <strain evidence="1 2">PSC32</strain>
    </source>
</reference>
<name>A0ABU5ZWI5_9FLAO</name>
<sequence>MRTSIIILASVIILNISSAQQKIPDWFLQNMEQSIGTWITDNAVYKNENEPFDQYGMDWQWSIGKQSITGKLYGIINGKKQGVFWEFRQYWDFDTNKGIVAQYGTDGTIGIGPIVNKENYQTEMIQKFVSPNGSKTKHGHRSTLKNGKLTTSSFDISENGNWKKRRSYIWYITKNKKDMDLGTFSLSLAVKDITTSKGFYEKLGFTMIDGNLDQKWAILKNGNSKIGLFQGMFPTNTLTFSPENSRSIHDIVKKEGIAIVMSNAMDQKEGPASFMVTDPDGNPILIDQH</sequence>
<proteinExistence type="predicted"/>
<dbReference type="SUPFAM" id="SSF54593">
    <property type="entry name" value="Glyoxalase/Bleomycin resistance protein/Dihydroxybiphenyl dioxygenase"/>
    <property type="match status" value="1"/>
</dbReference>
<protein>
    <recommendedName>
        <fullName evidence="3">Enzyme related to lactoylglutathione lyase</fullName>
    </recommendedName>
</protein>
<dbReference type="Gene3D" id="3.10.180.10">
    <property type="entry name" value="2,3-Dihydroxybiphenyl 1,2-Dioxygenase, domain 1"/>
    <property type="match status" value="1"/>
</dbReference>
<dbReference type="InterPro" id="IPR029068">
    <property type="entry name" value="Glyas_Bleomycin-R_OHBP_Dase"/>
</dbReference>
<organism evidence="1 2">
    <name type="scientific">Aquimarina gracilis</name>
    <dbReference type="NCBI Taxonomy" id="874422"/>
    <lineage>
        <taxon>Bacteria</taxon>
        <taxon>Pseudomonadati</taxon>
        <taxon>Bacteroidota</taxon>
        <taxon>Flavobacteriia</taxon>
        <taxon>Flavobacteriales</taxon>
        <taxon>Flavobacteriaceae</taxon>
        <taxon>Aquimarina</taxon>
    </lineage>
</organism>
<evidence type="ECO:0008006" key="3">
    <source>
        <dbReference type="Google" id="ProtNLM"/>
    </source>
</evidence>
<gene>
    <name evidence="1" type="ORF">U6A24_12130</name>
</gene>
<comment type="caution">
    <text evidence="1">The sequence shown here is derived from an EMBL/GenBank/DDBJ whole genome shotgun (WGS) entry which is preliminary data.</text>
</comment>
<accession>A0ABU5ZWI5</accession>